<evidence type="ECO:0000313" key="2">
    <source>
        <dbReference type="Proteomes" id="UP001433508"/>
    </source>
</evidence>
<name>A0ACC3SRD6_LIPKO</name>
<evidence type="ECO:0000313" key="1">
    <source>
        <dbReference type="EMBL" id="KAK9234195.1"/>
    </source>
</evidence>
<proteinExistence type="predicted"/>
<dbReference type="Proteomes" id="UP001433508">
    <property type="component" value="Unassembled WGS sequence"/>
</dbReference>
<sequence length="453" mass="50290">MTELLGSKRTPEPLNIAGYWAIRTSTTWLISRHHPDHNFAGTSYEIYKTWHPSADSVPNMGGLIERREASFVIKAYNQEKRATLIEIAKNFAFWDTYNPDNIFGVLGRGDGFTRDSNGEVLNTNAYANGSIQHAFPMPNTCQLSQRPSQEWLASHNAYDNGMNAGFVRTQISPTIPEIVGGVAMGYYTSDHLPCTYSLAEEFPIGDRNLTAGYAPTGTIFNELDKHNISWTNYAPDCCWTTVSGNTPDFYGANDYDTESQENPQTVLIGEALLASVVDAIGKSPLWLKTLFILSYDEHGGYYDHVPPPPALMPDDITPIVLPGEYQYDGFARLGFRVPVVVVFPYAKPGKSVSHVVHDHTSVLAALQRKWNLRSFTYRDANANDMLDFLDLEALERKEQTFRTMPPLAAPGNTTEALACSETGAGVIPPPGTVSSQKLRRAYYSYWSRACGTN</sequence>
<comment type="caution">
    <text evidence="1">The sequence shown here is derived from an EMBL/GenBank/DDBJ whole genome shotgun (WGS) entry which is preliminary data.</text>
</comment>
<dbReference type="EMBL" id="MU971503">
    <property type="protein sequence ID" value="KAK9234195.1"/>
    <property type="molecule type" value="Genomic_DNA"/>
</dbReference>
<protein>
    <submittedName>
        <fullName evidence="1">Phosphoesterase family-domain-containing protein</fullName>
    </submittedName>
</protein>
<reference evidence="2" key="1">
    <citation type="journal article" date="2024" name="Front. Bioeng. Biotechnol.">
        <title>Genome-scale model development and genomic sequencing of the oleaginous clade Lipomyces.</title>
        <authorList>
            <person name="Czajka J.J."/>
            <person name="Han Y."/>
            <person name="Kim J."/>
            <person name="Mondo S.J."/>
            <person name="Hofstad B.A."/>
            <person name="Robles A."/>
            <person name="Haridas S."/>
            <person name="Riley R."/>
            <person name="LaButti K."/>
            <person name="Pangilinan J."/>
            <person name="Andreopoulos W."/>
            <person name="Lipzen A."/>
            <person name="Yan J."/>
            <person name="Wang M."/>
            <person name="Ng V."/>
            <person name="Grigoriev I.V."/>
            <person name="Spatafora J.W."/>
            <person name="Magnuson J.K."/>
            <person name="Baker S.E."/>
            <person name="Pomraning K.R."/>
        </authorList>
    </citation>
    <scope>NUCLEOTIDE SEQUENCE [LARGE SCALE GENOMIC DNA]</scope>
    <source>
        <strain evidence="2">CBS 7786</strain>
    </source>
</reference>
<gene>
    <name evidence="1" type="ORF">V1525DRAFT_422475</name>
</gene>
<accession>A0ACC3SRD6</accession>
<organism evidence="1 2">
    <name type="scientific">Lipomyces kononenkoae</name>
    <name type="common">Yeast</name>
    <dbReference type="NCBI Taxonomy" id="34357"/>
    <lineage>
        <taxon>Eukaryota</taxon>
        <taxon>Fungi</taxon>
        <taxon>Dikarya</taxon>
        <taxon>Ascomycota</taxon>
        <taxon>Saccharomycotina</taxon>
        <taxon>Lipomycetes</taxon>
        <taxon>Lipomycetales</taxon>
        <taxon>Lipomycetaceae</taxon>
        <taxon>Lipomyces</taxon>
    </lineage>
</organism>
<keyword evidence="2" id="KW-1185">Reference proteome</keyword>